<feature type="coiled-coil region" evidence="1">
    <location>
        <begin position="87"/>
        <end position="154"/>
    </location>
</feature>
<evidence type="ECO:0008006" key="4">
    <source>
        <dbReference type="Google" id="ProtNLM"/>
    </source>
</evidence>
<sequence>MTAEDDMSPQGRARRELRGALEGGDALAALGASLRWTAAVLAEVRDDDSAVALEAFFRLYDALEHAPELATEAPGLVAAARPGQRPAEQLEQRLADLDALRARVRDDRAVLERLAAAEDELRQRLSEHGELRERVEELRRLERLVDTLDALSEQQQVVDERLKVLRSRDTSAEQRLTADCDAFVRLGEEQLDALGPQTREAVRRADETGRRLAAEEQRLARATSELNELRGRLEAVRAELGERVPQLERYARADRELAQALSEWNRADGEGAGGTHGDRLVKRGTALERAHREAADLERRLAEVDRVLREALE</sequence>
<evidence type="ECO:0000313" key="2">
    <source>
        <dbReference type="EMBL" id="MFI7873044.1"/>
    </source>
</evidence>
<proteinExistence type="predicted"/>
<comment type="caution">
    <text evidence="2">The sequence shown here is derived from an EMBL/GenBank/DDBJ whole genome shotgun (WGS) entry which is preliminary data.</text>
</comment>
<evidence type="ECO:0000313" key="3">
    <source>
        <dbReference type="Proteomes" id="UP001614264"/>
    </source>
</evidence>
<gene>
    <name evidence="2" type="ORF">AB4829_20880</name>
</gene>
<name>A0ABW8BDE6_9ACTN</name>
<organism evidence="2 3">
    <name type="scientific">Streptomyces salinarius</name>
    <dbReference type="NCBI Taxonomy" id="2762598"/>
    <lineage>
        <taxon>Bacteria</taxon>
        <taxon>Bacillati</taxon>
        <taxon>Actinomycetota</taxon>
        <taxon>Actinomycetes</taxon>
        <taxon>Kitasatosporales</taxon>
        <taxon>Streptomycetaceae</taxon>
        <taxon>Streptomyces</taxon>
    </lineage>
</organism>
<accession>A0ABW8BDE6</accession>
<dbReference type="RefSeq" id="WP_399593546.1">
    <property type="nucleotide sequence ID" value="NZ_JBITPR010000045.1"/>
</dbReference>
<keyword evidence="3" id="KW-1185">Reference proteome</keyword>
<dbReference type="Gene3D" id="1.20.120.330">
    <property type="entry name" value="Nucleotidyltransferases domain 2"/>
    <property type="match status" value="1"/>
</dbReference>
<protein>
    <recommendedName>
        <fullName evidence="4">Chromosome partition protein Smc</fullName>
    </recommendedName>
</protein>
<feature type="coiled-coil region" evidence="1">
    <location>
        <begin position="205"/>
        <end position="239"/>
    </location>
</feature>
<evidence type="ECO:0000256" key="1">
    <source>
        <dbReference type="SAM" id="Coils"/>
    </source>
</evidence>
<reference evidence="2 3" key="1">
    <citation type="submission" date="2024-07" db="EMBL/GenBank/DDBJ databases">
        <title>Whole genome sequencing of Prodigiosin pigment-producing Streptomyces salinarius isolated from rhizosphere soil of Arachis hypogaea.</title>
        <authorList>
            <person name="Vidhya A."/>
            <person name="Ramya S."/>
        </authorList>
    </citation>
    <scope>NUCLEOTIDE SEQUENCE [LARGE SCALE GENOMIC DNA]</scope>
    <source>
        <strain evidence="2 3">VRMG2420</strain>
    </source>
</reference>
<keyword evidence="1" id="KW-0175">Coiled coil</keyword>
<dbReference type="EMBL" id="JBITPR010000045">
    <property type="protein sequence ID" value="MFI7873044.1"/>
    <property type="molecule type" value="Genomic_DNA"/>
</dbReference>
<dbReference type="Proteomes" id="UP001614264">
    <property type="component" value="Unassembled WGS sequence"/>
</dbReference>